<reference evidence="3" key="1">
    <citation type="journal article" date="2019" name="Int. J. Syst. Evol. Microbiol.">
        <title>The Global Catalogue of Microorganisms (GCM) 10K type strain sequencing project: providing services to taxonomists for standard genome sequencing and annotation.</title>
        <authorList>
            <consortium name="The Broad Institute Genomics Platform"/>
            <consortium name="The Broad Institute Genome Sequencing Center for Infectious Disease"/>
            <person name="Wu L."/>
            <person name="Ma J."/>
        </authorList>
    </citation>
    <scope>NUCLEOTIDE SEQUENCE [LARGE SCALE GENOMIC DNA]</scope>
    <source>
        <strain evidence="3">CGMCC 1.15474</strain>
    </source>
</reference>
<keyword evidence="1" id="KW-1133">Transmembrane helix</keyword>
<feature type="transmembrane region" description="Helical" evidence="1">
    <location>
        <begin position="67"/>
        <end position="88"/>
    </location>
</feature>
<keyword evidence="1" id="KW-0472">Membrane</keyword>
<accession>A0ABW5C3J9</accession>
<evidence type="ECO:0000313" key="3">
    <source>
        <dbReference type="Proteomes" id="UP001597318"/>
    </source>
</evidence>
<sequence length="206" mass="24150">MIDIIFIIIFITCIAYIIQYRMNIKKAAEMSTQALFPRTEREFNSILIPAEWKEMQPISKHSRSYQYVKWATLAALILLFILLVVVLTTDWIESSLFSSAYLFFILIKSVQHKGCLFILSKGVIINGKFYHPNQISSYQTEKIIRWHELYGYSTRVDNGYKLTLFHKKSWLNPSSYVVVENEEHLKKITSFFDHQGIVGNHKEQTT</sequence>
<feature type="transmembrane region" description="Helical" evidence="1">
    <location>
        <begin position="6"/>
        <end position="22"/>
    </location>
</feature>
<keyword evidence="3" id="KW-1185">Reference proteome</keyword>
<evidence type="ECO:0000313" key="2">
    <source>
        <dbReference type="EMBL" id="MFD2216264.1"/>
    </source>
</evidence>
<comment type="caution">
    <text evidence="2">The sequence shown here is derived from an EMBL/GenBank/DDBJ whole genome shotgun (WGS) entry which is preliminary data.</text>
</comment>
<keyword evidence="1" id="KW-0812">Transmembrane</keyword>
<evidence type="ECO:0008006" key="4">
    <source>
        <dbReference type="Google" id="ProtNLM"/>
    </source>
</evidence>
<protein>
    <recommendedName>
        <fullName evidence="4">DUF5673 domain-containing protein</fullName>
    </recommendedName>
</protein>
<dbReference type="Proteomes" id="UP001597318">
    <property type="component" value="Unassembled WGS sequence"/>
</dbReference>
<organism evidence="2 3">
    <name type="scientific">Metabacillus endolithicus</name>
    <dbReference type="NCBI Taxonomy" id="1535204"/>
    <lineage>
        <taxon>Bacteria</taxon>
        <taxon>Bacillati</taxon>
        <taxon>Bacillota</taxon>
        <taxon>Bacilli</taxon>
        <taxon>Bacillales</taxon>
        <taxon>Bacillaceae</taxon>
        <taxon>Metabacillus</taxon>
    </lineage>
</organism>
<proteinExistence type="predicted"/>
<dbReference type="RefSeq" id="WP_247339885.1">
    <property type="nucleotide sequence ID" value="NZ_CP095550.1"/>
</dbReference>
<evidence type="ECO:0000256" key="1">
    <source>
        <dbReference type="SAM" id="Phobius"/>
    </source>
</evidence>
<dbReference type="EMBL" id="JBHUIK010000006">
    <property type="protein sequence ID" value="MFD2216264.1"/>
    <property type="molecule type" value="Genomic_DNA"/>
</dbReference>
<gene>
    <name evidence="2" type="ORF">ACFSKK_21550</name>
</gene>
<name>A0ABW5C3J9_9BACI</name>